<dbReference type="Gene3D" id="3.40.50.620">
    <property type="entry name" value="HUPs"/>
    <property type="match status" value="1"/>
</dbReference>
<evidence type="ECO:0000313" key="3">
    <source>
        <dbReference type="EMBL" id="EMA41180.1"/>
    </source>
</evidence>
<protein>
    <submittedName>
        <fullName evidence="3">UspA domain-containing protein</fullName>
    </submittedName>
</protein>
<dbReference type="CDD" id="cd00293">
    <property type="entry name" value="USP-like"/>
    <property type="match status" value="1"/>
</dbReference>
<gene>
    <name evidence="3" type="ORF">C446_06470</name>
</gene>
<dbReference type="EMBL" id="AOMA01000067">
    <property type="protein sequence ID" value="EMA41180.1"/>
    <property type="molecule type" value="Genomic_DNA"/>
</dbReference>
<evidence type="ECO:0000256" key="1">
    <source>
        <dbReference type="ARBA" id="ARBA00008791"/>
    </source>
</evidence>
<dbReference type="PANTHER" id="PTHR46268:SF6">
    <property type="entry name" value="UNIVERSAL STRESS PROTEIN UP12"/>
    <property type="match status" value="1"/>
</dbReference>
<dbReference type="SUPFAM" id="SSF52402">
    <property type="entry name" value="Adenine nucleotide alpha hydrolases-like"/>
    <property type="match status" value="1"/>
</dbReference>
<reference evidence="3 4" key="1">
    <citation type="journal article" date="2014" name="PLoS Genet.">
        <title>Phylogenetically driven sequencing of extremely halophilic archaea reveals strategies for static and dynamic osmo-response.</title>
        <authorList>
            <person name="Becker E.A."/>
            <person name="Seitzer P.M."/>
            <person name="Tritt A."/>
            <person name="Larsen D."/>
            <person name="Krusor M."/>
            <person name="Yao A.I."/>
            <person name="Wu D."/>
            <person name="Madern D."/>
            <person name="Eisen J.A."/>
            <person name="Darling A.E."/>
            <person name="Facciotti M.T."/>
        </authorList>
    </citation>
    <scope>NUCLEOTIDE SEQUENCE [LARGE SCALE GENOMIC DNA]</scope>
    <source>
        <strain evidence="3 4">JCM 10879</strain>
    </source>
</reference>
<feature type="domain" description="UspA" evidence="2">
    <location>
        <begin position="1"/>
        <end position="133"/>
    </location>
</feature>
<dbReference type="AlphaFoldDB" id="M0M9U5"/>
<proteinExistence type="inferred from homology"/>
<dbReference type="PANTHER" id="PTHR46268">
    <property type="entry name" value="STRESS RESPONSE PROTEIN NHAX"/>
    <property type="match status" value="1"/>
</dbReference>
<comment type="similarity">
    <text evidence="1">Belongs to the universal stress protein A family.</text>
</comment>
<dbReference type="STRING" id="1227454.C446_06470"/>
<evidence type="ECO:0000259" key="2">
    <source>
        <dbReference type="Pfam" id="PF00582"/>
    </source>
</evidence>
<dbReference type="OrthoDB" id="105697at2157"/>
<accession>M0M9U5</accession>
<dbReference type="RefSeq" id="WP_006672240.1">
    <property type="nucleotide sequence ID" value="NZ_AOMA01000067.1"/>
</dbReference>
<keyword evidence="4" id="KW-1185">Reference proteome</keyword>
<dbReference type="eggNOG" id="arCOG02053">
    <property type="taxonomic scope" value="Archaea"/>
</dbReference>
<dbReference type="InterPro" id="IPR006016">
    <property type="entry name" value="UspA"/>
</dbReference>
<sequence length="143" mass="15467">MYDTIVVPVDGSPEARTAAEQARDLAADIGSSVHLFYVIPATGYLFGVDAVVDVDKASSRVAELATDVFGDSSVDVQTTVRRGDQETLTLAFLEEVDADLVVLGRKETPKVRDYLFWSTPAQIVRESEISVLLAYPDADGGDR</sequence>
<name>M0M9U5_9EURY</name>
<dbReference type="InterPro" id="IPR014729">
    <property type="entry name" value="Rossmann-like_a/b/a_fold"/>
</dbReference>
<evidence type="ECO:0000313" key="4">
    <source>
        <dbReference type="Proteomes" id="UP000011607"/>
    </source>
</evidence>
<dbReference type="Pfam" id="PF00582">
    <property type="entry name" value="Usp"/>
    <property type="match status" value="1"/>
</dbReference>
<organism evidence="3 4">
    <name type="scientific">Halobiforma nitratireducens JCM 10879</name>
    <dbReference type="NCBI Taxonomy" id="1227454"/>
    <lineage>
        <taxon>Archaea</taxon>
        <taxon>Methanobacteriati</taxon>
        <taxon>Methanobacteriota</taxon>
        <taxon>Stenosarchaea group</taxon>
        <taxon>Halobacteria</taxon>
        <taxon>Halobacteriales</taxon>
        <taxon>Natrialbaceae</taxon>
        <taxon>Halobiforma</taxon>
    </lineage>
</organism>
<dbReference type="InterPro" id="IPR006015">
    <property type="entry name" value="Universal_stress_UspA"/>
</dbReference>
<dbReference type="PRINTS" id="PR01438">
    <property type="entry name" value="UNVRSLSTRESS"/>
</dbReference>
<comment type="caution">
    <text evidence="3">The sequence shown here is derived from an EMBL/GenBank/DDBJ whole genome shotgun (WGS) entry which is preliminary data.</text>
</comment>
<dbReference type="Proteomes" id="UP000011607">
    <property type="component" value="Unassembled WGS sequence"/>
</dbReference>